<gene>
    <name evidence="1" type="ORF">A3D62_03235</name>
</gene>
<dbReference type="AlphaFoldDB" id="A0A1F6D0S5"/>
<reference evidence="1 2" key="1">
    <citation type="journal article" date="2016" name="Nat. Commun.">
        <title>Thousands of microbial genomes shed light on interconnected biogeochemical processes in an aquifer system.</title>
        <authorList>
            <person name="Anantharaman K."/>
            <person name="Brown C.T."/>
            <person name="Hug L.A."/>
            <person name="Sharon I."/>
            <person name="Castelle C.J."/>
            <person name="Probst A.J."/>
            <person name="Thomas B.C."/>
            <person name="Singh A."/>
            <person name="Wilkins M.J."/>
            <person name="Karaoz U."/>
            <person name="Brodie E.L."/>
            <person name="Williams K.H."/>
            <person name="Hubbard S.S."/>
            <person name="Banfield J.F."/>
        </authorList>
    </citation>
    <scope>NUCLEOTIDE SEQUENCE [LARGE SCALE GENOMIC DNA]</scope>
</reference>
<name>A0A1F6D0S5_9BACT</name>
<comment type="caution">
    <text evidence="1">The sequence shown here is derived from an EMBL/GenBank/DDBJ whole genome shotgun (WGS) entry which is preliminary data.</text>
</comment>
<sequence>MTVITNHKRILLTLGILGFLLLALIAIEEIASPNLKASASSSHNLSGYAWSDTIGWISFNCTNTSSCTTADYGVHINESTGVMSGYAWSSNIGWISFNQSDLSLCPSAPCSATASEGALAGWAKALSANDAESGGWDGWISLRGADYGVEINGTSVEGYAWGSDVIGWVRFNGVFEGVTITPSSISASLSAAPEQVIAGGSSTLSWTSTNATSCSGTGFATGGATNGSVVVSPTVRTTYTLSCQNQFGSASNQAEVLVSNIECSDGADNDADGETDLDDLGCTAGSDNNEDSAALADISITASQAFVFPGGTVTISWSASNVTSCSVSSTNGDSWSGATGSQVSSAITESTTYTLSCTDVEEDALPAESVTVSLTPIFEEF</sequence>
<organism evidence="1 2">
    <name type="scientific">Candidatus Kaiserbacteria bacterium RIFCSPHIGHO2_02_FULL_49_11</name>
    <dbReference type="NCBI Taxonomy" id="1798489"/>
    <lineage>
        <taxon>Bacteria</taxon>
        <taxon>Candidatus Kaiseribacteriota</taxon>
    </lineage>
</organism>
<evidence type="ECO:0000313" key="1">
    <source>
        <dbReference type="EMBL" id="OGG55029.1"/>
    </source>
</evidence>
<dbReference type="Proteomes" id="UP000177659">
    <property type="component" value="Unassembled WGS sequence"/>
</dbReference>
<protein>
    <submittedName>
        <fullName evidence="1">Uncharacterized protein</fullName>
    </submittedName>
</protein>
<accession>A0A1F6D0S5</accession>
<proteinExistence type="predicted"/>
<dbReference type="EMBL" id="MFLC01000025">
    <property type="protein sequence ID" value="OGG55029.1"/>
    <property type="molecule type" value="Genomic_DNA"/>
</dbReference>
<evidence type="ECO:0000313" key="2">
    <source>
        <dbReference type="Proteomes" id="UP000177659"/>
    </source>
</evidence>